<accession>A0A9D1RSB5</accession>
<dbReference type="PIRSF" id="PIRSF000193">
    <property type="entry name" value="Pyrrol-5-carb_rd"/>
    <property type="match status" value="1"/>
</dbReference>
<feature type="binding site" evidence="2">
    <location>
        <position position="65"/>
    </location>
    <ligand>
        <name>NADPH</name>
        <dbReference type="ChEBI" id="CHEBI:57783"/>
    </ligand>
</feature>
<comment type="similarity">
    <text evidence="1">Belongs to the pyrroline-5-carboxylate reductase family.</text>
</comment>
<dbReference type="Gene3D" id="3.40.50.720">
    <property type="entry name" value="NAD(P)-binding Rossmann-like Domain"/>
    <property type="match status" value="1"/>
</dbReference>
<evidence type="ECO:0000313" key="5">
    <source>
        <dbReference type="Proteomes" id="UP000824190"/>
    </source>
</evidence>
<feature type="domain" description="Pyrroline-5-carboxylate reductase catalytic N-terminal" evidence="3">
    <location>
        <begin position="5"/>
        <end position="105"/>
    </location>
</feature>
<sequence>MSIDQVGFIGVGSIAESMIEGLLHTAGDSEEKSAQAPRVILSPRSRTRTARLSEKYPQIDVVSSNADVVPGSDIVVLAVRPDQVEEALDGVELQPGQILLSVLAGVSIDRIRSALASEEAEKIEIVRSIPLPPVAEGDGVVPIVPGIPLVADFFDRMGKVLVVEDEKQLSVLSAATATCTGLLEYVSTVCDWTVDAGVDRSTAEPFVRAVVASLAPALLDSASSMDTVIASHETPGGLNEQLRTTFFDEGTTGELRSALDGVHLRAAGS</sequence>
<dbReference type="GO" id="GO:0004735">
    <property type="term" value="F:pyrroline-5-carboxylate reductase activity"/>
    <property type="evidence" value="ECO:0007669"/>
    <property type="project" value="InterPro"/>
</dbReference>
<dbReference type="InterPro" id="IPR000304">
    <property type="entry name" value="Pyrroline-COOH_reductase"/>
</dbReference>
<dbReference type="Pfam" id="PF03807">
    <property type="entry name" value="F420_oxidored"/>
    <property type="match status" value="1"/>
</dbReference>
<evidence type="ECO:0000313" key="4">
    <source>
        <dbReference type="EMBL" id="HIW91897.1"/>
    </source>
</evidence>
<feature type="binding site" evidence="2">
    <location>
        <begin position="78"/>
        <end position="81"/>
    </location>
    <ligand>
        <name>NADP(+)</name>
        <dbReference type="ChEBI" id="CHEBI:58349"/>
    </ligand>
</feature>
<dbReference type="InterPro" id="IPR036291">
    <property type="entry name" value="NAD(P)-bd_dom_sf"/>
</dbReference>
<proteinExistence type="inferred from homology"/>
<dbReference type="PANTHER" id="PTHR11645">
    <property type="entry name" value="PYRROLINE-5-CARBOXYLATE REDUCTASE"/>
    <property type="match status" value="1"/>
</dbReference>
<reference evidence="4" key="2">
    <citation type="submission" date="2021-04" db="EMBL/GenBank/DDBJ databases">
        <authorList>
            <person name="Gilroy R."/>
        </authorList>
    </citation>
    <scope>NUCLEOTIDE SEQUENCE</scope>
    <source>
        <strain evidence="4">CHK32-1732</strain>
    </source>
</reference>
<gene>
    <name evidence="4" type="ORF">H9870_09585</name>
</gene>
<organism evidence="4 5">
    <name type="scientific">Candidatus Corynebacterium avicola</name>
    <dbReference type="NCBI Taxonomy" id="2838527"/>
    <lineage>
        <taxon>Bacteria</taxon>
        <taxon>Bacillati</taxon>
        <taxon>Actinomycetota</taxon>
        <taxon>Actinomycetes</taxon>
        <taxon>Mycobacteriales</taxon>
        <taxon>Corynebacteriaceae</taxon>
        <taxon>Corynebacterium</taxon>
    </lineage>
</organism>
<evidence type="ECO:0000259" key="3">
    <source>
        <dbReference type="Pfam" id="PF03807"/>
    </source>
</evidence>
<dbReference type="InterPro" id="IPR028939">
    <property type="entry name" value="P5C_Rdtase_cat_N"/>
</dbReference>
<dbReference type="GO" id="GO:0055129">
    <property type="term" value="P:L-proline biosynthetic process"/>
    <property type="evidence" value="ECO:0007669"/>
    <property type="project" value="TreeGrafter"/>
</dbReference>
<dbReference type="Proteomes" id="UP000824190">
    <property type="component" value="Unassembled WGS sequence"/>
</dbReference>
<evidence type="ECO:0000256" key="2">
    <source>
        <dbReference type="PIRSR" id="PIRSR000193-1"/>
    </source>
</evidence>
<protein>
    <submittedName>
        <fullName evidence="4">NAD(P)-binding domain-containing protein</fullName>
    </submittedName>
</protein>
<comment type="caution">
    <text evidence="4">The sequence shown here is derived from an EMBL/GenBank/DDBJ whole genome shotgun (WGS) entry which is preliminary data.</text>
</comment>
<keyword evidence="2" id="KW-0521">NADP</keyword>
<reference evidence="4" key="1">
    <citation type="journal article" date="2021" name="PeerJ">
        <title>Extensive microbial diversity within the chicken gut microbiome revealed by metagenomics and culture.</title>
        <authorList>
            <person name="Gilroy R."/>
            <person name="Ravi A."/>
            <person name="Getino M."/>
            <person name="Pursley I."/>
            <person name="Horton D.L."/>
            <person name="Alikhan N.F."/>
            <person name="Baker D."/>
            <person name="Gharbi K."/>
            <person name="Hall N."/>
            <person name="Watson M."/>
            <person name="Adriaenssens E.M."/>
            <person name="Foster-Nyarko E."/>
            <person name="Jarju S."/>
            <person name="Secka A."/>
            <person name="Antonio M."/>
            <person name="Oren A."/>
            <person name="Chaudhuri R.R."/>
            <person name="La Ragione R."/>
            <person name="Hildebrand F."/>
            <person name="Pallen M.J."/>
        </authorList>
    </citation>
    <scope>NUCLEOTIDE SEQUENCE</scope>
    <source>
        <strain evidence="4">CHK32-1732</strain>
    </source>
</reference>
<name>A0A9D1RSB5_9CORY</name>
<dbReference type="PANTHER" id="PTHR11645:SF13">
    <property type="entry name" value="PYRROLINE-5-CARBOXYLATE REDUCTASE CATALYTIC N-TERMINAL DOMAIN-CONTAINING PROTEIN"/>
    <property type="match status" value="1"/>
</dbReference>
<dbReference type="AlphaFoldDB" id="A0A9D1RSB5"/>
<dbReference type="SUPFAM" id="SSF51735">
    <property type="entry name" value="NAD(P)-binding Rossmann-fold domains"/>
    <property type="match status" value="1"/>
</dbReference>
<dbReference type="EMBL" id="DXGC01000077">
    <property type="protein sequence ID" value="HIW91897.1"/>
    <property type="molecule type" value="Genomic_DNA"/>
</dbReference>
<evidence type="ECO:0000256" key="1">
    <source>
        <dbReference type="ARBA" id="ARBA00005525"/>
    </source>
</evidence>